<protein>
    <submittedName>
        <fullName evidence="2">Uncharacterized protein</fullName>
    </submittedName>
</protein>
<organism evidence="2 3">
    <name type="scientific">Halogranum amylolyticum</name>
    <dbReference type="NCBI Taxonomy" id="660520"/>
    <lineage>
        <taxon>Archaea</taxon>
        <taxon>Methanobacteriati</taxon>
        <taxon>Methanobacteriota</taxon>
        <taxon>Stenosarchaea group</taxon>
        <taxon>Halobacteria</taxon>
        <taxon>Halobacteriales</taxon>
        <taxon>Haloferacaceae</taxon>
    </lineage>
</organism>
<evidence type="ECO:0000313" key="3">
    <source>
        <dbReference type="Proteomes" id="UP000199126"/>
    </source>
</evidence>
<keyword evidence="1" id="KW-0472">Membrane</keyword>
<dbReference type="RefSeq" id="WP_089823860.1">
    <property type="nucleotide sequence ID" value="NZ_FODV01000004.1"/>
</dbReference>
<dbReference type="Proteomes" id="UP000199126">
    <property type="component" value="Unassembled WGS sequence"/>
</dbReference>
<sequence>MTGYYDYVLGVIPLALLGITTALSIVGFPLTMAVPAGASVAALVIGHALFVNGPVSPTPQRQAPQPQSPPVNAD</sequence>
<feature type="transmembrane region" description="Helical" evidence="1">
    <location>
        <begin position="7"/>
        <end position="26"/>
    </location>
</feature>
<dbReference type="Pfam" id="PF26047">
    <property type="entry name" value="DUF8015"/>
    <property type="match status" value="1"/>
</dbReference>
<proteinExistence type="predicted"/>
<dbReference type="InterPro" id="IPR058328">
    <property type="entry name" value="DUF8015"/>
</dbReference>
<dbReference type="EMBL" id="FODV01000004">
    <property type="protein sequence ID" value="SEO73709.1"/>
    <property type="molecule type" value="Genomic_DNA"/>
</dbReference>
<gene>
    <name evidence="2" type="ORF">SAMN04487948_104461</name>
</gene>
<keyword evidence="3" id="KW-1185">Reference proteome</keyword>
<accession>A0A1H8S401</accession>
<reference evidence="3" key="1">
    <citation type="submission" date="2016-10" db="EMBL/GenBank/DDBJ databases">
        <authorList>
            <person name="Varghese N."/>
            <person name="Submissions S."/>
        </authorList>
    </citation>
    <scope>NUCLEOTIDE SEQUENCE [LARGE SCALE GENOMIC DNA]</scope>
    <source>
        <strain evidence="3">CGMCC 1.10121</strain>
    </source>
</reference>
<feature type="transmembrane region" description="Helical" evidence="1">
    <location>
        <begin position="32"/>
        <end position="51"/>
    </location>
</feature>
<dbReference type="AlphaFoldDB" id="A0A1H8S401"/>
<keyword evidence="1" id="KW-1133">Transmembrane helix</keyword>
<name>A0A1H8S401_9EURY</name>
<evidence type="ECO:0000313" key="2">
    <source>
        <dbReference type="EMBL" id="SEO73709.1"/>
    </source>
</evidence>
<keyword evidence="1" id="KW-0812">Transmembrane</keyword>
<evidence type="ECO:0000256" key="1">
    <source>
        <dbReference type="SAM" id="Phobius"/>
    </source>
</evidence>